<sequence>MVAEYLAEIKKISYLDFVGEQDLKDLRHRYLHWSVKANEVGLDAKSQNNAPKKEGALEAKYRKRNIQNG</sequence>
<evidence type="ECO:0000256" key="1">
    <source>
        <dbReference type="SAM" id="MobiDB-lite"/>
    </source>
</evidence>
<feature type="region of interest" description="Disordered" evidence="1">
    <location>
        <begin position="45"/>
        <end position="69"/>
    </location>
</feature>
<gene>
    <name evidence="2" type="ORF">SAMN05421856_11189</name>
</gene>
<dbReference type="STRING" id="295069.SAMN05421856_11189"/>
<keyword evidence="3" id="KW-1185">Reference proteome</keyword>
<dbReference type="AlphaFoldDB" id="A0A1H8D330"/>
<proteinExistence type="predicted"/>
<dbReference type="EMBL" id="FOBV01000011">
    <property type="protein sequence ID" value="SEN01595.1"/>
    <property type="molecule type" value="Genomic_DNA"/>
</dbReference>
<evidence type="ECO:0000313" key="2">
    <source>
        <dbReference type="EMBL" id="SEN01595.1"/>
    </source>
</evidence>
<organism evidence="2 3">
    <name type="scientific">Chryseobacterium taichungense</name>
    <dbReference type="NCBI Taxonomy" id="295069"/>
    <lineage>
        <taxon>Bacteria</taxon>
        <taxon>Pseudomonadati</taxon>
        <taxon>Bacteroidota</taxon>
        <taxon>Flavobacteriia</taxon>
        <taxon>Flavobacteriales</taxon>
        <taxon>Weeksellaceae</taxon>
        <taxon>Chryseobacterium group</taxon>
        <taxon>Chryseobacterium</taxon>
    </lineage>
</organism>
<protein>
    <submittedName>
        <fullName evidence="2">Uncharacterized protein</fullName>
    </submittedName>
</protein>
<dbReference type="Proteomes" id="UP000199450">
    <property type="component" value="Unassembled WGS sequence"/>
</dbReference>
<evidence type="ECO:0000313" key="3">
    <source>
        <dbReference type="Proteomes" id="UP000199450"/>
    </source>
</evidence>
<name>A0A1H8D330_9FLAO</name>
<feature type="compositionally biased region" description="Basic and acidic residues" evidence="1">
    <location>
        <begin position="51"/>
        <end position="60"/>
    </location>
</feature>
<reference evidence="3" key="1">
    <citation type="submission" date="2016-10" db="EMBL/GenBank/DDBJ databases">
        <authorList>
            <person name="Varghese N."/>
            <person name="Submissions S."/>
        </authorList>
    </citation>
    <scope>NUCLEOTIDE SEQUENCE [LARGE SCALE GENOMIC DNA]</scope>
    <source>
        <strain evidence="3">DSM 17453</strain>
    </source>
</reference>
<accession>A0A1H8D330</accession>